<gene>
    <name evidence="1" type="ORF">E1298_18830</name>
</gene>
<keyword evidence="2" id="KW-1185">Reference proteome</keyword>
<comment type="caution">
    <text evidence="1">The sequence shown here is derived from an EMBL/GenBank/DDBJ whole genome shotgun (WGS) entry which is preliminary data.</text>
</comment>
<reference evidence="1 2" key="1">
    <citation type="submission" date="2019-03" db="EMBL/GenBank/DDBJ databases">
        <title>Draft genome sequences of novel Actinobacteria.</title>
        <authorList>
            <person name="Sahin N."/>
            <person name="Ay H."/>
            <person name="Saygin H."/>
        </authorList>
    </citation>
    <scope>NUCLEOTIDE SEQUENCE [LARGE SCALE GENOMIC DNA]</scope>
    <source>
        <strain evidence="1 2">H3C3</strain>
    </source>
</reference>
<accession>A0A4R5BHX3</accession>
<organism evidence="1 2">
    <name type="scientific">Actinomadura rubrisoli</name>
    <dbReference type="NCBI Taxonomy" id="2530368"/>
    <lineage>
        <taxon>Bacteria</taxon>
        <taxon>Bacillati</taxon>
        <taxon>Actinomycetota</taxon>
        <taxon>Actinomycetes</taxon>
        <taxon>Streptosporangiales</taxon>
        <taxon>Thermomonosporaceae</taxon>
        <taxon>Actinomadura</taxon>
    </lineage>
</organism>
<proteinExistence type="predicted"/>
<dbReference type="EMBL" id="SMKU01000091">
    <property type="protein sequence ID" value="TDD85345.1"/>
    <property type="molecule type" value="Genomic_DNA"/>
</dbReference>
<evidence type="ECO:0000313" key="1">
    <source>
        <dbReference type="EMBL" id="TDD85345.1"/>
    </source>
</evidence>
<dbReference type="AlphaFoldDB" id="A0A4R5BHX3"/>
<sequence length="66" mass="7687">MISYRPDVAKALCAMDQKRPSDHYTRDQARNEELLGFLPGELPKSLTIRLPSADNYTWDAYTRNER</sequence>
<dbReference type="Proteomes" id="UP000294513">
    <property type="component" value="Unassembled WGS sequence"/>
</dbReference>
<evidence type="ECO:0000313" key="2">
    <source>
        <dbReference type="Proteomes" id="UP000294513"/>
    </source>
</evidence>
<name>A0A4R5BHX3_9ACTN</name>
<protein>
    <submittedName>
        <fullName evidence="1">Uncharacterized protein</fullName>
    </submittedName>
</protein>